<keyword evidence="7 17" id="KW-0235">DNA replication</keyword>
<keyword evidence="8 17" id="KW-0540">Nuclease</keyword>
<accession>A0ABX9SV98</accession>
<evidence type="ECO:0000256" key="9">
    <source>
        <dbReference type="ARBA" id="ARBA00022723"/>
    </source>
</evidence>
<dbReference type="CDD" id="cd06131">
    <property type="entry name" value="DNA_pol_III_epsilon_Ecoli_like"/>
    <property type="match status" value="1"/>
</dbReference>
<evidence type="ECO:0000256" key="6">
    <source>
        <dbReference type="ARBA" id="ARBA00022695"/>
    </source>
</evidence>
<dbReference type="InterPro" id="IPR013520">
    <property type="entry name" value="Ribonucl_H"/>
</dbReference>
<dbReference type="SMART" id="SM00479">
    <property type="entry name" value="EXOIII"/>
    <property type="match status" value="1"/>
</dbReference>
<dbReference type="NCBIfam" id="NF004316">
    <property type="entry name" value="PRK05711.1"/>
    <property type="match status" value="1"/>
</dbReference>
<comment type="catalytic activity">
    <reaction evidence="16 17">
        <text>DNA(n) + a 2'-deoxyribonucleoside 5'-triphosphate = DNA(n+1) + diphosphate</text>
        <dbReference type="Rhea" id="RHEA:22508"/>
        <dbReference type="Rhea" id="RHEA-COMP:17339"/>
        <dbReference type="Rhea" id="RHEA-COMP:17340"/>
        <dbReference type="ChEBI" id="CHEBI:33019"/>
        <dbReference type="ChEBI" id="CHEBI:61560"/>
        <dbReference type="ChEBI" id="CHEBI:173112"/>
        <dbReference type="EC" id="2.7.7.7"/>
    </reaction>
</comment>
<keyword evidence="5 17" id="KW-0808">Transferase</keyword>
<dbReference type="Gene3D" id="3.30.420.10">
    <property type="entry name" value="Ribonuclease H-like superfamily/Ribonuclease H"/>
    <property type="match status" value="1"/>
</dbReference>
<dbReference type="PANTHER" id="PTHR30231:SF41">
    <property type="entry name" value="DNA POLYMERASE III SUBUNIT EPSILON"/>
    <property type="match status" value="1"/>
</dbReference>
<dbReference type="PANTHER" id="PTHR30231">
    <property type="entry name" value="DNA POLYMERASE III SUBUNIT EPSILON"/>
    <property type="match status" value="1"/>
</dbReference>
<evidence type="ECO:0000313" key="20">
    <source>
        <dbReference type="Proteomes" id="UP000276029"/>
    </source>
</evidence>
<evidence type="ECO:0000256" key="17">
    <source>
        <dbReference type="RuleBase" id="RU364087"/>
    </source>
</evidence>
<evidence type="ECO:0000256" key="14">
    <source>
        <dbReference type="ARBA" id="ARBA00023211"/>
    </source>
</evidence>
<keyword evidence="10 17" id="KW-0378">Hydrolase</keyword>
<keyword evidence="13 17" id="KW-0239">DNA-directed DNA polymerase</keyword>
<evidence type="ECO:0000256" key="15">
    <source>
        <dbReference type="ARBA" id="ARBA00025483"/>
    </source>
</evidence>
<dbReference type="InterPro" id="IPR006054">
    <property type="entry name" value="DnaQ"/>
</dbReference>
<evidence type="ECO:0000256" key="4">
    <source>
        <dbReference type="ARBA" id="ARBA00020352"/>
    </source>
</evidence>
<keyword evidence="11 17" id="KW-0269">Exonuclease</keyword>
<dbReference type="InterPro" id="IPR006309">
    <property type="entry name" value="DnaQ_proteo"/>
</dbReference>
<evidence type="ECO:0000256" key="13">
    <source>
        <dbReference type="ARBA" id="ARBA00022932"/>
    </source>
</evidence>
<dbReference type="NCBIfam" id="TIGR01406">
    <property type="entry name" value="dnaQ_proteo"/>
    <property type="match status" value="1"/>
</dbReference>
<evidence type="ECO:0000256" key="1">
    <source>
        <dbReference type="ARBA" id="ARBA00001936"/>
    </source>
</evidence>
<evidence type="ECO:0000256" key="10">
    <source>
        <dbReference type="ARBA" id="ARBA00022801"/>
    </source>
</evidence>
<evidence type="ECO:0000256" key="7">
    <source>
        <dbReference type="ARBA" id="ARBA00022705"/>
    </source>
</evidence>
<keyword evidence="14 17" id="KW-0464">Manganese</keyword>
<dbReference type="EMBL" id="RBWX01000011">
    <property type="protein sequence ID" value="RKS85581.1"/>
    <property type="molecule type" value="Genomic_DNA"/>
</dbReference>
<name>A0ABX9SV98_SPHMI</name>
<comment type="cofactor">
    <cofactor evidence="2 17">
        <name>Mg(2+)</name>
        <dbReference type="ChEBI" id="CHEBI:18420"/>
    </cofactor>
</comment>
<feature type="domain" description="Exonuclease" evidence="18">
    <location>
        <begin position="5"/>
        <end position="175"/>
    </location>
</feature>
<sequence length="231" mass="25598">MQVMREVIFDTETTGLDPSDGHRICEIGCVELVGRIETGRTFHAYINPCRPMPAEAEAVHGLSDKFLSDKPTFAAVAAEFVAFIGDARLIAHNAEFDRRFINWELRNCGHDQIPIERVGDTLVLARKKFPGAKHSLDALCTRFSIDLTARDKHGALLDAQLLSRVYVELMGGRQIGMSLGQAATHEETVAVRVERSYVAPRPHAATPEELARHAAFLKLLKNPLWEQTGTG</sequence>
<reference evidence="19 20" key="1">
    <citation type="submission" date="2018-10" db="EMBL/GenBank/DDBJ databases">
        <title>Genomic Encyclopedia of Type Strains, Phase IV (KMG-IV): sequencing the most valuable type-strain genomes for metagenomic binning, comparative biology and taxonomic classification.</title>
        <authorList>
            <person name="Goeker M."/>
        </authorList>
    </citation>
    <scope>NUCLEOTIDE SEQUENCE [LARGE SCALE GENOMIC DNA]</scope>
    <source>
        <strain evidence="19 20">DSM 19791</strain>
    </source>
</reference>
<organism evidence="19 20">
    <name type="scientific">Sphingosinicella microcystinivorans</name>
    <dbReference type="NCBI Taxonomy" id="335406"/>
    <lineage>
        <taxon>Bacteria</taxon>
        <taxon>Pseudomonadati</taxon>
        <taxon>Pseudomonadota</taxon>
        <taxon>Alphaproteobacteria</taxon>
        <taxon>Sphingomonadales</taxon>
        <taxon>Sphingosinicellaceae</taxon>
        <taxon>Sphingosinicella</taxon>
    </lineage>
</organism>
<comment type="subunit">
    <text evidence="17">DNA polymerase III contains a core (composed of alpha, epsilon and theta chains) that associates with a tau subunit. This core dimerizes to form the POLIII' complex. PolIII' associates with the gamma complex (composed of gamma, delta, delta', psi and chi chains) and with the beta chain to form the complete DNA polymerase III complex.</text>
</comment>
<evidence type="ECO:0000259" key="18">
    <source>
        <dbReference type="SMART" id="SM00479"/>
    </source>
</evidence>
<evidence type="ECO:0000256" key="12">
    <source>
        <dbReference type="ARBA" id="ARBA00022842"/>
    </source>
</evidence>
<evidence type="ECO:0000313" key="19">
    <source>
        <dbReference type="EMBL" id="RKS85581.1"/>
    </source>
</evidence>
<dbReference type="Pfam" id="PF00929">
    <property type="entry name" value="RNase_T"/>
    <property type="match status" value="1"/>
</dbReference>
<proteinExistence type="predicted"/>
<dbReference type="NCBIfam" id="TIGR00573">
    <property type="entry name" value="dnaq"/>
    <property type="match status" value="1"/>
</dbReference>
<dbReference type="EC" id="2.7.7.7" evidence="3 17"/>
<protein>
    <recommendedName>
        <fullName evidence="4 17">DNA polymerase III subunit epsilon</fullName>
        <ecNumber evidence="3 17">2.7.7.7</ecNumber>
    </recommendedName>
</protein>
<keyword evidence="12 17" id="KW-0460">Magnesium</keyword>
<keyword evidence="6 17" id="KW-0548">Nucleotidyltransferase</keyword>
<evidence type="ECO:0000256" key="5">
    <source>
        <dbReference type="ARBA" id="ARBA00022679"/>
    </source>
</evidence>
<keyword evidence="9 17" id="KW-0479">Metal-binding</keyword>
<comment type="caution">
    <text evidence="19">The sequence shown here is derived from an EMBL/GenBank/DDBJ whole genome shotgun (WGS) entry which is preliminary data.</text>
</comment>
<evidence type="ECO:0000256" key="8">
    <source>
        <dbReference type="ARBA" id="ARBA00022722"/>
    </source>
</evidence>
<comment type="function">
    <text evidence="15 17">DNA polymerase III is a complex, multichain enzyme responsible for most of the replicative synthesis in bacteria. The epsilon subunit contain the editing function and is a proofreading 3'-5' exonuclease.</text>
</comment>
<evidence type="ECO:0000256" key="3">
    <source>
        <dbReference type="ARBA" id="ARBA00012417"/>
    </source>
</evidence>
<evidence type="ECO:0000256" key="11">
    <source>
        <dbReference type="ARBA" id="ARBA00022839"/>
    </source>
</evidence>
<dbReference type="InterPro" id="IPR012337">
    <property type="entry name" value="RNaseH-like_sf"/>
</dbReference>
<evidence type="ECO:0000256" key="2">
    <source>
        <dbReference type="ARBA" id="ARBA00001946"/>
    </source>
</evidence>
<evidence type="ECO:0000256" key="16">
    <source>
        <dbReference type="ARBA" id="ARBA00049244"/>
    </source>
</evidence>
<dbReference type="SUPFAM" id="SSF53098">
    <property type="entry name" value="Ribonuclease H-like"/>
    <property type="match status" value="1"/>
</dbReference>
<dbReference type="InterPro" id="IPR036397">
    <property type="entry name" value="RNaseH_sf"/>
</dbReference>
<keyword evidence="20" id="KW-1185">Reference proteome</keyword>
<comment type="cofactor">
    <cofactor evidence="1 17">
        <name>Mn(2+)</name>
        <dbReference type="ChEBI" id="CHEBI:29035"/>
    </cofactor>
</comment>
<dbReference type="Proteomes" id="UP000276029">
    <property type="component" value="Unassembled WGS sequence"/>
</dbReference>
<gene>
    <name evidence="17" type="primary">dnaQ</name>
    <name evidence="19" type="ORF">DFR51_3501</name>
</gene>